<evidence type="ECO:0000313" key="1">
    <source>
        <dbReference type="EMBL" id="CAJ1389070.1"/>
    </source>
</evidence>
<dbReference type="Proteomes" id="UP001178507">
    <property type="component" value="Unassembled WGS sequence"/>
</dbReference>
<proteinExistence type="predicted"/>
<comment type="caution">
    <text evidence="1">The sequence shown here is derived from an EMBL/GenBank/DDBJ whole genome shotgun (WGS) entry which is preliminary data.</text>
</comment>
<protein>
    <submittedName>
        <fullName evidence="1">Uncharacterized protein</fullName>
    </submittedName>
</protein>
<dbReference type="EMBL" id="CAUJNA010001794">
    <property type="protein sequence ID" value="CAJ1389070.1"/>
    <property type="molecule type" value="Genomic_DNA"/>
</dbReference>
<dbReference type="AlphaFoldDB" id="A0AA36MWL9"/>
<accession>A0AA36MWL9</accession>
<keyword evidence="2" id="KW-1185">Reference proteome</keyword>
<organism evidence="1 2">
    <name type="scientific">Effrenium voratum</name>
    <dbReference type="NCBI Taxonomy" id="2562239"/>
    <lineage>
        <taxon>Eukaryota</taxon>
        <taxon>Sar</taxon>
        <taxon>Alveolata</taxon>
        <taxon>Dinophyceae</taxon>
        <taxon>Suessiales</taxon>
        <taxon>Symbiodiniaceae</taxon>
        <taxon>Effrenium</taxon>
    </lineage>
</organism>
<evidence type="ECO:0000313" key="2">
    <source>
        <dbReference type="Proteomes" id="UP001178507"/>
    </source>
</evidence>
<name>A0AA36MWL9_9DINO</name>
<sequence>AMAKAKLVAARGGEEARDVRGESPLARLKERYVQERMERLQKLCLFKIRSMQAAAQLVHLVLQKWRQAIRTSSLEQRIRSREGRTLLQKALTCLAILTRWVRNSRMINKKRREGLVRWALCALTAWCGAKASDRQRAAAHRRSVAELRTRRGLGLWQQRALRSQRRREEEDGVAAALRHRLLRGALRRLRGWRLWRLAARRL</sequence>
<reference evidence="1" key="1">
    <citation type="submission" date="2023-08" db="EMBL/GenBank/DDBJ databases">
        <authorList>
            <person name="Chen Y."/>
            <person name="Shah S."/>
            <person name="Dougan E. K."/>
            <person name="Thang M."/>
            <person name="Chan C."/>
        </authorList>
    </citation>
    <scope>NUCLEOTIDE SEQUENCE</scope>
</reference>
<feature type="non-terminal residue" evidence="1">
    <location>
        <position position="202"/>
    </location>
</feature>
<feature type="non-terminal residue" evidence="1">
    <location>
        <position position="1"/>
    </location>
</feature>
<gene>
    <name evidence="1" type="ORF">EVOR1521_LOCUS14767</name>
</gene>